<dbReference type="EMBL" id="CP011371">
    <property type="protein sequence ID" value="AKJ30686.1"/>
    <property type="molecule type" value="Genomic_DNA"/>
</dbReference>
<accession>A0A0G3BTG9</accession>
<dbReference type="AlphaFoldDB" id="A0A0G3BTG9"/>
<dbReference type="STRING" id="413882.AAW51_3995"/>
<evidence type="ECO:0000313" key="1">
    <source>
        <dbReference type="EMBL" id="AKJ30686.1"/>
    </source>
</evidence>
<dbReference type="KEGG" id="pbh:AAW51_3995"/>
<gene>
    <name evidence="1" type="ORF">AAW51_3995</name>
</gene>
<sequence>MAFETGTATDYRDLLERFRAFLTKNPALVAANQQWTELRWISTDAGQQLLLRAPGLAGAEEIYCGIRSYSNPTSGYYMWDLIGSIGFNPANGFTDQPGALTGWLPMMSLWNAAMPYWFVASGRRAVVVTKVSTLYEAAYLGLILPYATPGQYPYPLFIGGSMTGQRGRNYSTTGPNHRHFVDPGDDGQNNGNTAAMLRGPSGAWLPFQNVAYSSGEYRYDNARIVWPTIYSYLGNLREAPDGTYVLTPLVLTQWNSGSDHDLFGELDGVYHVSGFNNAAENLIKVGGVDHLVVQNVYRTSVRDYWALRLA</sequence>
<reference evidence="1 2" key="1">
    <citation type="submission" date="2015-05" db="EMBL/GenBank/DDBJ databases">
        <authorList>
            <person name="Tang B."/>
            <person name="Yu Y."/>
        </authorList>
    </citation>
    <scope>NUCLEOTIDE SEQUENCE [LARGE SCALE GENOMIC DNA]</scope>
    <source>
        <strain evidence="1 2">DSM 7029</strain>
    </source>
</reference>
<dbReference type="OrthoDB" id="1633523at2"/>
<dbReference type="Proteomes" id="UP000035352">
    <property type="component" value="Chromosome"/>
</dbReference>
<keyword evidence="2" id="KW-1185">Reference proteome</keyword>
<evidence type="ECO:0000313" key="2">
    <source>
        <dbReference type="Proteomes" id="UP000035352"/>
    </source>
</evidence>
<dbReference type="RefSeq" id="WP_047196002.1">
    <property type="nucleotide sequence ID" value="NZ_CP011371.1"/>
</dbReference>
<protein>
    <submittedName>
        <fullName evidence="1">Alpha-1,2-mannosidase</fullName>
    </submittedName>
</protein>
<proteinExistence type="predicted"/>
<organism evidence="1 2">
    <name type="scientific">Caldimonas brevitalea</name>
    <dbReference type="NCBI Taxonomy" id="413882"/>
    <lineage>
        <taxon>Bacteria</taxon>
        <taxon>Pseudomonadati</taxon>
        <taxon>Pseudomonadota</taxon>
        <taxon>Betaproteobacteria</taxon>
        <taxon>Burkholderiales</taxon>
        <taxon>Sphaerotilaceae</taxon>
        <taxon>Caldimonas</taxon>
    </lineage>
</organism>
<name>A0A0G3BTG9_9BURK</name>